<dbReference type="PANTHER" id="PTHR33327">
    <property type="entry name" value="ENDONUCLEASE"/>
    <property type="match status" value="1"/>
</dbReference>
<feature type="domain" description="DUF7041" evidence="2">
    <location>
        <begin position="19"/>
        <end position="101"/>
    </location>
</feature>
<name>A0A085MTQ0_9BILA</name>
<evidence type="ECO:0000313" key="3">
    <source>
        <dbReference type="EMBL" id="KFD60596.1"/>
    </source>
</evidence>
<dbReference type="PANTHER" id="PTHR33327:SF3">
    <property type="entry name" value="RNA-DIRECTED DNA POLYMERASE"/>
    <property type="match status" value="1"/>
</dbReference>
<sequence length="167" mass="18791">MSSTNTTTMGSENAVSLKLPVFWTSQPQVWFEQAEAQFHIRQITADTTMYYYVVSALDQDTAGRIIDFLRQPPATDKYKAVKTLLTTLFAPNETERAARLLHMDGLGDRTRSQLMSEMLVLLDGHEPCFLFRQIFLEQIPVGHEPVSPNFSGTNTSRHTSASDGHQP</sequence>
<dbReference type="Pfam" id="PF23055">
    <property type="entry name" value="DUF7041"/>
    <property type="match status" value="1"/>
</dbReference>
<dbReference type="AlphaFoldDB" id="A0A085MTQ0"/>
<gene>
    <name evidence="3" type="ORF">M514_27229</name>
</gene>
<evidence type="ECO:0000256" key="1">
    <source>
        <dbReference type="SAM" id="MobiDB-lite"/>
    </source>
</evidence>
<feature type="region of interest" description="Disordered" evidence="1">
    <location>
        <begin position="145"/>
        <end position="167"/>
    </location>
</feature>
<feature type="compositionally biased region" description="Polar residues" evidence="1">
    <location>
        <begin position="148"/>
        <end position="167"/>
    </location>
</feature>
<organism evidence="3">
    <name type="scientific">Trichuris suis</name>
    <name type="common">pig whipworm</name>
    <dbReference type="NCBI Taxonomy" id="68888"/>
    <lineage>
        <taxon>Eukaryota</taxon>
        <taxon>Metazoa</taxon>
        <taxon>Ecdysozoa</taxon>
        <taxon>Nematoda</taxon>
        <taxon>Enoplea</taxon>
        <taxon>Dorylaimia</taxon>
        <taxon>Trichinellida</taxon>
        <taxon>Trichuridae</taxon>
        <taxon>Trichuris</taxon>
    </lineage>
</organism>
<protein>
    <recommendedName>
        <fullName evidence="2">DUF7041 domain-containing protein</fullName>
    </recommendedName>
</protein>
<proteinExistence type="predicted"/>
<reference evidence="3" key="1">
    <citation type="journal article" date="2014" name="Nat. Genet.">
        <title>Genome and transcriptome of the porcine whipworm Trichuris suis.</title>
        <authorList>
            <person name="Jex A.R."/>
            <person name="Nejsum P."/>
            <person name="Schwarz E.M."/>
            <person name="Hu L."/>
            <person name="Young N.D."/>
            <person name="Hall R.S."/>
            <person name="Korhonen P.K."/>
            <person name="Liao S."/>
            <person name="Thamsborg S."/>
            <person name="Xia J."/>
            <person name="Xu P."/>
            <person name="Wang S."/>
            <person name="Scheerlinck J.P."/>
            <person name="Hofmann A."/>
            <person name="Sternberg P.W."/>
            <person name="Wang J."/>
            <person name="Gasser R.B."/>
        </authorList>
    </citation>
    <scope>NUCLEOTIDE SEQUENCE [LARGE SCALE GENOMIC DNA]</scope>
    <source>
        <strain evidence="3">DCEP-RM93F</strain>
    </source>
</reference>
<dbReference type="InterPro" id="IPR055469">
    <property type="entry name" value="DUF7041"/>
</dbReference>
<accession>A0A085MTQ0</accession>
<evidence type="ECO:0000259" key="2">
    <source>
        <dbReference type="Pfam" id="PF23055"/>
    </source>
</evidence>
<dbReference type="Proteomes" id="UP000030758">
    <property type="component" value="Unassembled WGS sequence"/>
</dbReference>
<dbReference type="EMBL" id="KL367659">
    <property type="protein sequence ID" value="KFD60596.1"/>
    <property type="molecule type" value="Genomic_DNA"/>
</dbReference>